<feature type="transmembrane region" description="Helical" evidence="7">
    <location>
        <begin position="173"/>
        <end position="192"/>
    </location>
</feature>
<accession>A0A941ISZ8</accession>
<protein>
    <submittedName>
        <fullName evidence="8">MFS transporter</fullName>
    </submittedName>
</protein>
<evidence type="ECO:0000313" key="8">
    <source>
        <dbReference type="EMBL" id="MBR7835438.1"/>
    </source>
</evidence>
<feature type="transmembrane region" description="Helical" evidence="7">
    <location>
        <begin position="213"/>
        <end position="232"/>
    </location>
</feature>
<dbReference type="Pfam" id="PF07690">
    <property type="entry name" value="MFS_1"/>
    <property type="match status" value="1"/>
</dbReference>
<dbReference type="GO" id="GO:0005886">
    <property type="term" value="C:plasma membrane"/>
    <property type="evidence" value="ECO:0007669"/>
    <property type="project" value="UniProtKB-SubCell"/>
</dbReference>
<evidence type="ECO:0000256" key="4">
    <source>
        <dbReference type="ARBA" id="ARBA00022692"/>
    </source>
</evidence>
<organism evidence="8 9">
    <name type="scientific">Actinospica durhamensis</name>
    <dbReference type="NCBI Taxonomy" id="1508375"/>
    <lineage>
        <taxon>Bacteria</taxon>
        <taxon>Bacillati</taxon>
        <taxon>Actinomycetota</taxon>
        <taxon>Actinomycetes</taxon>
        <taxon>Catenulisporales</taxon>
        <taxon>Actinospicaceae</taxon>
        <taxon>Actinospica</taxon>
    </lineage>
</organism>
<keyword evidence="4 7" id="KW-0812">Transmembrane</keyword>
<feature type="transmembrane region" description="Helical" evidence="7">
    <location>
        <begin position="252"/>
        <end position="270"/>
    </location>
</feature>
<keyword evidence="9" id="KW-1185">Reference proteome</keyword>
<evidence type="ECO:0000256" key="1">
    <source>
        <dbReference type="ARBA" id="ARBA00004651"/>
    </source>
</evidence>
<dbReference type="Gene3D" id="1.20.1250.20">
    <property type="entry name" value="MFS general substrate transporter like domains"/>
    <property type="match status" value="1"/>
</dbReference>
<dbReference type="InterPro" id="IPR011701">
    <property type="entry name" value="MFS"/>
</dbReference>
<evidence type="ECO:0000256" key="3">
    <source>
        <dbReference type="ARBA" id="ARBA00022475"/>
    </source>
</evidence>
<evidence type="ECO:0000256" key="5">
    <source>
        <dbReference type="ARBA" id="ARBA00022989"/>
    </source>
</evidence>
<dbReference type="InterPro" id="IPR036259">
    <property type="entry name" value="MFS_trans_sf"/>
</dbReference>
<keyword evidence="5 7" id="KW-1133">Transmembrane helix</keyword>
<feature type="transmembrane region" description="Helical" evidence="7">
    <location>
        <begin position="55"/>
        <end position="73"/>
    </location>
</feature>
<dbReference type="AlphaFoldDB" id="A0A941ISZ8"/>
<name>A0A941ISZ8_9ACTN</name>
<feature type="transmembrane region" description="Helical" evidence="7">
    <location>
        <begin position="378"/>
        <end position="402"/>
    </location>
</feature>
<feature type="transmembrane region" description="Helical" evidence="7">
    <location>
        <begin position="146"/>
        <end position="167"/>
    </location>
</feature>
<dbReference type="GO" id="GO:0022857">
    <property type="term" value="F:transmembrane transporter activity"/>
    <property type="evidence" value="ECO:0007669"/>
    <property type="project" value="InterPro"/>
</dbReference>
<dbReference type="EMBL" id="JAGSOG010000095">
    <property type="protein sequence ID" value="MBR7835438.1"/>
    <property type="molecule type" value="Genomic_DNA"/>
</dbReference>
<keyword evidence="3" id="KW-1003">Cell membrane</keyword>
<evidence type="ECO:0000256" key="6">
    <source>
        <dbReference type="ARBA" id="ARBA00023136"/>
    </source>
</evidence>
<comment type="subcellular location">
    <subcellularLocation>
        <location evidence="1">Cell membrane</location>
        <topology evidence="1">Multi-pass membrane protein</topology>
    </subcellularLocation>
</comment>
<gene>
    <name evidence="8" type="ORF">KDL01_19340</name>
</gene>
<evidence type="ECO:0000313" key="9">
    <source>
        <dbReference type="Proteomes" id="UP000675781"/>
    </source>
</evidence>
<dbReference type="SUPFAM" id="SSF103473">
    <property type="entry name" value="MFS general substrate transporter"/>
    <property type="match status" value="1"/>
</dbReference>
<evidence type="ECO:0000256" key="7">
    <source>
        <dbReference type="SAM" id="Phobius"/>
    </source>
</evidence>
<dbReference type="InterPro" id="IPR050171">
    <property type="entry name" value="MFS_Transporters"/>
</dbReference>
<keyword evidence="2" id="KW-0813">Transport</keyword>
<reference evidence="8" key="1">
    <citation type="submission" date="2021-04" db="EMBL/GenBank/DDBJ databases">
        <title>Genome based classification of Actinospica acidithermotolerans sp. nov., an actinobacterium isolated from an Indonesian hot spring.</title>
        <authorList>
            <person name="Kusuma A.B."/>
            <person name="Putra K.E."/>
            <person name="Nafisah S."/>
            <person name="Loh J."/>
            <person name="Nouioui I."/>
            <person name="Goodfellow M."/>
        </authorList>
    </citation>
    <scope>NUCLEOTIDE SEQUENCE</scope>
    <source>
        <strain evidence="8">CSCA 57</strain>
    </source>
</reference>
<keyword evidence="6 7" id="KW-0472">Membrane</keyword>
<comment type="caution">
    <text evidence="8">The sequence shown here is derived from an EMBL/GenBank/DDBJ whole genome shotgun (WGS) entry which is preliminary data.</text>
</comment>
<dbReference type="RefSeq" id="WP_212529931.1">
    <property type="nucleotide sequence ID" value="NZ_JAGSOG010000095.1"/>
</dbReference>
<dbReference type="PANTHER" id="PTHR23517:SF2">
    <property type="entry name" value="MULTIDRUG RESISTANCE PROTEIN MDTH"/>
    <property type="match status" value="1"/>
</dbReference>
<feature type="transmembrane region" description="Helical" evidence="7">
    <location>
        <begin position="291"/>
        <end position="317"/>
    </location>
</feature>
<proteinExistence type="predicted"/>
<dbReference type="PANTHER" id="PTHR23517">
    <property type="entry name" value="RESISTANCE PROTEIN MDTM, PUTATIVE-RELATED-RELATED"/>
    <property type="match status" value="1"/>
</dbReference>
<evidence type="ECO:0000256" key="2">
    <source>
        <dbReference type="ARBA" id="ARBA00022448"/>
    </source>
</evidence>
<dbReference type="Proteomes" id="UP000675781">
    <property type="component" value="Unassembled WGS sequence"/>
</dbReference>
<sequence>MTADRPSPRRSEPSVESQQRALILSSFVNRIGTGLFAAASVLYFTRVVHLSASQVGLGLTLAGFVGLLSGIPVGHLADRRGPRSVTLATLLAQAVTMGAYVFIHSWAAFAVVAALDLLAASANNAARGTLIARLGGEEPAAFRARLRVFVNLGLVLGTAGAGAAAALDTRGAYVALILANAASYLLCAALLLRVREFAPLPRGDERHGMLTALTDLPFAAFSALNGLMGLEYQVPILLLPLWISQHTSAPRWAVSGVYLVNAALCTILQVRVGRRVDSPVDGGRALRAAGLIFLAASPVMALSADVPGWAAVILAFLGVGAHSLGQVLHTSAGFALGFGLAPDHAQGQYQGLVGIGYDLGQSIAPSLLTTVCLGLGQAGWLLLGGFLAALGLAGPPVTAWALRPATRRAPAGVPTADAAP</sequence>